<keyword evidence="3 5" id="KW-0012">Acyltransferase</keyword>
<dbReference type="GO" id="GO:0016747">
    <property type="term" value="F:acyltransferase activity, transferring groups other than amino-acyl groups"/>
    <property type="evidence" value="ECO:0007669"/>
    <property type="project" value="InterPro"/>
</dbReference>
<comment type="similarity">
    <text evidence="1 5">Belongs to the thiolase-like superfamily. Thiolase family.</text>
</comment>
<reference evidence="8 9" key="1">
    <citation type="journal article" date="2015" name="Genome Biol. Evol.">
        <title>Phylogenomic analyses indicate that early fungi evolved digesting cell walls of algal ancestors of land plants.</title>
        <authorList>
            <person name="Chang Y."/>
            <person name="Wang S."/>
            <person name="Sekimoto S."/>
            <person name="Aerts A.L."/>
            <person name="Choi C."/>
            <person name="Clum A."/>
            <person name="LaButti K.M."/>
            <person name="Lindquist E.A."/>
            <person name="Yee Ngan C."/>
            <person name="Ohm R.A."/>
            <person name="Salamov A.A."/>
            <person name="Grigoriev I.V."/>
            <person name="Spatafora J.W."/>
            <person name="Berbee M.L."/>
        </authorList>
    </citation>
    <scope>NUCLEOTIDE SEQUENCE [LARGE SCALE GENOMIC DNA]</scope>
    <source>
        <strain evidence="8 9">JEL478</strain>
    </source>
</reference>
<dbReference type="OMA" id="NRMNPAR"/>
<sequence>MAPVAYIVEAVRTAGGRKNGRLRDWEPADLAGEVLKELVRRSGINPADIDDVILGCVDEVGSQSMNIGRTAVLAAGLPESVPGTTVNRMCGSSQQAVHFAAQAVMSGVQDIVIACGVENMTKVPINAAENDGHAAGHGRHADAKGVQARYGKGIEFSQFTAAELVASKYGVSRAEIDSFAAASHSKALNATKNGYFKREILPIKGSDPKTGAEVIHDTDEGIRAGTTVEALAKLPALKKGGIITAGSASQICDGAAGILICNEAGLKKLGKNARPRAKIHTLALAGTDPVVMLHGPIPATQNALKKAGLSIKDIDLYEINEAFGSIPLAWAKEVGADINKLNVNGGAQALGHPLGATGCKIMTTLLYELERRNGRFGLQAICEGGGTANCTIIERIPEADAKKIIAKL</sequence>
<dbReference type="InterPro" id="IPR020617">
    <property type="entry name" value="Thiolase_C"/>
</dbReference>
<dbReference type="NCBIfam" id="TIGR01930">
    <property type="entry name" value="AcCoA-C-Actrans"/>
    <property type="match status" value="1"/>
</dbReference>
<feature type="active site" description="Acyl-thioester intermediate" evidence="4">
    <location>
        <position position="90"/>
    </location>
</feature>
<keyword evidence="2 5" id="KW-0808">Transferase</keyword>
<dbReference type="Pfam" id="PF00108">
    <property type="entry name" value="Thiolase_N"/>
    <property type="match status" value="1"/>
</dbReference>
<dbReference type="STRING" id="1344416.A0A139AM07"/>
<dbReference type="InterPro" id="IPR016039">
    <property type="entry name" value="Thiolase-like"/>
</dbReference>
<evidence type="ECO:0000313" key="8">
    <source>
        <dbReference type="EMBL" id="KXS17594.1"/>
    </source>
</evidence>
<organism evidence="8 9">
    <name type="scientific">Gonapodya prolifera (strain JEL478)</name>
    <name type="common">Monoblepharis prolifera</name>
    <dbReference type="NCBI Taxonomy" id="1344416"/>
    <lineage>
        <taxon>Eukaryota</taxon>
        <taxon>Fungi</taxon>
        <taxon>Fungi incertae sedis</taxon>
        <taxon>Chytridiomycota</taxon>
        <taxon>Chytridiomycota incertae sedis</taxon>
        <taxon>Monoblepharidomycetes</taxon>
        <taxon>Monoblepharidales</taxon>
        <taxon>Gonapodyaceae</taxon>
        <taxon>Gonapodya</taxon>
    </lineage>
</organism>
<dbReference type="PANTHER" id="PTHR43365">
    <property type="entry name" value="BLR7806 PROTEIN"/>
    <property type="match status" value="1"/>
</dbReference>
<evidence type="ECO:0000256" key="4">
    <source>
        <dbReference type="PIRSR" id="PIRSR000429-1"/>
    </source>
</evidence>
<gene>
    <name evidence="8" type="ORF">M427DRAFT_54524</name>
</gene>
<dbReference type="OrthoDB" id="5404651at2759"/>
<dbReference type="Pfam" id="PF02803">
    <property type="entry name" value="Thiolase_C"/>
    <property type="match status" value="1"/>
</dbReference>
<evidence type="ECO:0000256" key="1">
    <source>
        <dbReference type="ARBA" id="ARBA00010982"/>
    </source>
</evidence>
<evidence type="ECO:0000259" key="7">
    <source>
        <dbReference type="Pfam" id="PF02803"/>
    </source>
</evidence>
<dbReference type="SUPFAM" id="SSF53901">
    <property type="entry name" value="Thiolase-like"/>
    <property type="match status" value="2"/>
</dbReference>
<feature type="domain" description="Thiolase C-terminal" evidence="7">
    <location>
        <begin position="274"/>
        <end position="395"/>
    </location>
</feature>
<dbReference type="AlphaFoldDB" id="A0A139AM07"/>
<evidence type="ECO:0000256" key="3">
    <source>
        <dbReference type="ARBA" id="ARBA00023315"/>
    </source>
</evidence>
<feature type="domain" description="Thiolase N-terminal" evidence="6">
    <location>
        <begin position="6"/>
        <end position="263"/>
    </location>
</feature>
<dbReference type="InterPro" id="IPR020616">
    <property type="entry name" value="Thiolase_N"/>
</dbReference>
<feature type="active site" description="Proton acceptor" evidence="4">
    <location>
        <position position="382"/>
    </location>
</feature>
<dbReference type="PANTHER" id="PTHR43365:SF1">
    <property type="entry name" value="ACETYL-COA C-ACYLTRANSFERASE"/>
    <property type="match status" value="1"/>
</dbReference>
<dbReference type="InterPro" id="IPR002155">
    <property type="entry name" value="Thiolase"/>
</dbReference>
<evidence type="ECO:0000259" key="6">
    <source>
        <dbReference type="Pfam" id="PF00108"/>
    </source>
</evidence>
<feature type="active site" description="Proton acceptor" evidence="4">
    <location>
        <position position="352"/>
    </location>
</feature>
<evidence type="ECO:0000256" key="5">
    <source>
        <dbReference type="RuleBase" id="RU003557"/>
    </source>
</evidence>
<name>A0A139AM07_GONPJ</name>
<accession>A0A139AM07</accession>
<protein>
    <submittedName>
        <fullName evidence="8">Acetyl-CoA acetyltransferase</fullName>
    </submittedName>
</protein>
<evidence type="ECO:0000256" key="2">
    <source>
        <dbReference type="ARBA" id="ARBA00022679"/>
    </source>
</evidence>
<dbReference type="Proteomes" id="UP000070544">
    <property type="component" value="Unassembled WGS sequence"/>
</dbReference>
<dbReference type="PIRSF" id="PIRSF000429">
    <property type="entry name" value="Ac-CoA_Ac_transf"/>
    <property type="match status" value="1"/>
</dbReference>
<dbReference type="EMBL" id="KQ965746">
    <property type="protein sequence ID" value="KXS17594.1"/>
    <property type="molecule type" value="Genomic_DNA"/>
</dbReference>
<dbReference type="Gene3D" id="3.40.47.10">
    <property type="match status" value="2"/>
</dbReference>
<keyword evidence="9" id="KW-1185">Reference proteome</keyword>
<dbReference type="CDD" id="cd00751">
    <property type="entry name" value="thiolase"/>
    <property type="match status" value="1"/>
</dbReference>
<proteinExistence type="inferred from homology"/>
<evidence type="ECO:0000313" key="9">
    <source>
        <dbReference type="Proteomes" id="UP000070544"/>
    </source>
</evidence>